<proteinExistence type="inferred from homology"/>
<comment type="caution">
    <text evidence="12">The sequence shown here is derived from an EMBL/GenBank/DDBJ whole genome shotgun (WGS) entry which is preliminary data.</text>
</comment>
<evidence type="ECO:0000256" key="5">
    <source>
        <dbReference type="ARBA" id="ARBA00022634"/>
    </source>
</evidence>
<accession>A0A2M7X5I6</accession>
<evidence type="ECO:0000256" key="2">
    <source>
        <dbReference type="ARBA" id="ARBA00007405"/>
    </source>
</evidence>
<keyword evidence="5" id="KW-0237">DNA synthesis</keyword>
<evidence type="ECO:0000256" key="9">
    <source>
        <dbReference type="ARBA" id="ARBA00023285"/>
    </source>
</evidence>
<dbReference type="CDD" id="cd02888">
    <property type="entry name" value="RNR_II_dimer"/>
    <property type="match status" value="1"/>
</dbReference>
<dbReference type="InterPro" id="IPR000788">
    <property type="entry name" value="RNR_lg_C"/>
</dbReference>
<evidence type="ECO:0000256" key="4">
    <source>
        <dbReference type="ARBA" id="ARBA00022628"/>
    </source>
</evidence>
<comment type="similarity">
    <text evidence="2">Belongs to the ribonucleoside diphosphate reductase class-2 family.</text>
</comment>
<feature type="domain" description="Ribonucleotide reductase large subunit C-terminal" evidence="11">
    <location>
        <begin position="381"/>
        <end position="524"/>
    </location>
</feature>
<evidence type="ECO:0000256" key="6">
    <source>
        <dbReference type="ARBA" id="ARBA00022741"/>
    </source>
</evidence>
<dbReference type="Gene3D" id="3.20.70.20">
    <property type="match status" value="1"/>
</dbReference>
<evidence type="ECO:0000256" key="7">
    <source>
        <dbReference type="ARBA" id="ARBA00023002"/>
    </source>
</evidence>
<dbReference type="GO" id="GO:0071897">
    <property type="term" value="P:DNA biosynthetic process"/>
    <property type="evidence" value="ECO:0007669"/>
    <property type="project" value="UniProtKB-KW"/>
</dbReference>
<reference evidence="13" key="1">
    <citation type="submission" date="2017-09" db="EMBL/GenBank/DDBJ databases">
        <title>Depth-based differentiation of microbial function through sediment-hosted aquifers and enrichment of novel symbionts in the deep terrestrial subsurface.</title>
        <authorList>
            <person name="Probst A.J."/>
            <person name="Ladd B."/>
            <person name="Jarett J.K."/>
            <person name="Geller-Mcgrath D.E."/>
            <person name="Sieber C.M.K."/>
            <person name="Emerson J.B."/>
            <person name="Anantharaman K."/>
            <person name="Thomas B.C."/>
            <person name="Malmstrom R."/>
            <person name="Stieglmeier M."/>
            <person name="Klingl A."/>
            <person name="Woyke T."/>
            <person name="Ryan C.M."/>
            <person name="Banfield J.F."/>
        </authorList>
    </citation>
    <scope>NUCLEOTIDE SEQUENCE [LARGE SCALE GENOMIC DNA]</scope>
</reference>
<name>A0A2M7X5I6_UNCKA</name>
<dbReference type="GO" id="GO:0000166">
    <property type="term" value="F:nucleotide binding"/>
    <property type="evidence" value="ECO:0007669"/>
    <property type="project" value="UniProtKB-KW"/>
</dbReference>
<keyword evidence="4" id="KW-0846">Cobalamin</keyword>
<dbReference type="EC" id="1.17.4.1" evidence="3"/>
<dbReference type="AlphaFoldDB" id="A0A2M7X5I6"/>
<dbReference type="InterPro" id="IPR050862">
    <property type="entry name" value="RdRp_reductase_class-2"/>
</dbReference>
<evidence type="ECO:0000256" key="8">
    <source>
        <dbReference type="ARBA" id="ARBA00023157"/>
    </source>
</evidence>
<keyword evidence="6" id="KW-0547">Nucleotide-binding</keyword>
<dbReference type="Pfam" id="PF02867">
    <property type="entry name" value="Ribonuc_red_lgC"/>
    <property type="match status" value="2"/>
</dbReference>
<evidence type="ECO:0000313" key="12">
    <source>
        <dbReference type="EMBL" id="PJA41456.1"/>
    </source>
</evidence>
<dbReference type="GO" id="GO:0004748">
    <property type="term" value="F:ribonucleoside-diphosphate reductase activity, thioredoxin disulfide as acceptor"/>
    <property type="evidence" value="ECO:0007669"/>
    <property type="project" value="UniProtKB-EC"/>
</dbReference>
<evidence type="ECO:0000259" key="11">
    <source>
        <dbReference type="Pfam" id="PF02867"/>
    </source>
</evidence>
<dbReference type="PANTHER" id="PTHR43371">
    <property type="entry name" value="VITAMIN B12-DEPENDENT RIBONUCLEOTIDE REDUCTASE"/>
    <property type="match status" value="1"/>
</dbReference>
<keyword evidence="9" id="KW-0170">Cobalt</keyword>
<keyword evidence="8" id="KW-1015">Disulfide bond</keyword>
<dbReference type="GO" id="GO:0031419">
    <property type="term" value="F:cobalamin binding"/>
    <property type="evidence" value="ECO:0007669"/>
    <property type="project" value="UniProtKB-KW"/>
</dbReference>
<dbReference type="EMBL" id="PFWY01000005">
    <property type="protein sequence ID" value="PJA41456.1"/>
    <property type="molecule type" value="Genomic_DNA"/>
</dbReference>
<dbReference type="SUPFAM" id="SSF51998">
    <property type="entry name" value="PFL-like glycyl radical enzymes"/>
    <property type="match status" value="1"/>
</dbReference>
<gene>
    <name evidence="12" type="ORF">CO178_00085</name>
</gene>
<feature type="domain" description="Ribonucleotide reductase large subunit C-terminal" evidence="11">
    <location>
        <begin position="81"/>
        <end position="370"/>
    </location>
</feature>
<dbReference type="InterPro" id="IPR013344">
    <property type="entry name" value="RNR_NrdJ/NrdZ"/>
</dbReference>
<comment type="cofactor">
    <cofactor evidence="1">
        <name>adenosylcob(III)alamin</name>
        <dbReference type="ChEBI" id="CHEBI:18408"/>
    </cofactor>
</comment>
<comment type="catalytic activity">
    <reaction evidence="10">
        <text>a 2'-deoxyribonucleoside 5'-diphosphate + [thioredoxin]-disulfide + H2O = a ribonucleoside 5'-diphosphate + [thioredoxin]-dithiol</text>
        <dbReference type="Rhea" id="RHEA:23252"/>
        <dbReference type="Rhea" id="RHEA-COMP:10698"/>
        <dbReference type="Rhea" id="RHEA-COMP:10700"/>
        <dbReference type="ChEBI" id="CHEBI:15377"/>
        <dbReference type="ChEBI" id="CHEBI:29950"/>
        <dbReference type="ChEBI" id="CHEBI:50058"/>
        <dbReference type="ChEBI" id="CHEBI:57930"/>
        <dbReference type="ChEBI" id="CHEBI:73316"/>
        <dbReference type="EC" id="1.17.4.1"/>
    </reaction>
</comment>
<dbReference type="PRINTS" id="PR01183">
    <property type="entry name" value="RIBORDTASEM1"/>
</dbReference>
<keyword evidence="7 12" id="KW-0560">Oxidoreductase</keyword>
<evidence type="ECO:0000256" key="10">
    <source>
        <dbReference type="ARBA" id="ARBA00047754"/>
    </source>
</evidence>
<sequence length="614" mass="68446">MNKLKAEKSATVTRPAMNADLIAKRYAQEGEKSWTDVVKRVSGHAGGKDKELNKRFFDAILSGRFFPSRMTYMGTKHPFASSCFVFPIEDSLVSIMKTLSEACQVQKYGGGTGYNFSHLRPQGDIISTSGGEASGPVSFMGLFHRAMEVVHRAGKKHAAQMGILNCDHPNIYEFIQCKDQEGAFWTFNISVAVTDEFMEAVKNDADWNLKFGGKIYKTVKAKELWNYIIQHAWFNGDPGIIFIDTVNKNNKYPETIEACNPCGEQMLPPHVSCNLGSVDLSRFVISGEIDWVGLKDTVRSAVRFLDHSVLNAYWPVKKIQTKTRKYRNIGLGVMGWADMLILLGVSYDSNEAIKLGEEVMRIIDEVADDESKIIGGGKRVNTTVTSIAPTGSISLLAGCSSGIEPLFGVVTMKNTYVGSYSNVHWIFESIAKERGFYSEELMKQIAELGSVQNIPEVPDDVKSLFKTTGEIAWIWHVKHQAAFQKNTDNAVSKTINLPNDATAEDVEKAYFMAYEIGCKSITVYRDGSRQIQVMDAKQKAREMCPNCNAILFMNDGVKSCVTCGYTPSRDNEATNPTMNNAEIKINSEINKEAEVKKPRPEVVNGRTYRIRTPY</sequence>
<evidence type="ECO:0000313" key="13">
    <source>
        <dbReference type="Proteomes" id="UP000230683"/>
    </source>
</evidence>
<protein>
    <recommendedName>
        <fullName evidence="3">ribonucleoside-diphosphate reductase</fullName>
        <ecNumber evidence="3">1.17.4.1</ecNumber>
    </recommendedName>
</protein>
<feature type="non-terminal residue" evidence="12">
    <location>
        <position position="614"/>
    </location>
</feature>
<dbReference type="Proteomes" id="UP000230683">
    <property type="component" value="Unassembled WGS sequence"/>
</dbReference>
<evidence type="ECO:0000256" key="1">
    <source>
        <dbReference type="ARBA" id="ARBA00001922"/>
    </source>
</evidence>
<organism evidence="12 13">
    <name type="scientific">candidate division WWE3 bacterium CG_4_9_14_3_um_filter_34_6</name>
    <dbReference type="NCBI Taxonomy" id="1975079"/>
    <lineage>
        <taxon>Bacteria</taxon>
        <taxon>Katanobacteria</taxon>
    </lineage>
</organism>
<dbReference type="PANTHER" id="PTHR43371:SF1">
    <property type="entry name" value="RIBONUCLEOSIDE-DIPHOSPHATE REDUCTASE"/>
    <property type="match status" value="1"/>
</dbReference>
<evidence type="ECO:0000256" key="3">
    <source>
        <dbReference type="ARBA" id="ARBA00012274"/>
    </source>
</evidence>